<dbReference type="AlphaFoldDB" id="C3X7C2"/>
<comment type="function">
    <text evidence="8">Ligates lysine onto the cytidine present at position 34 of the AUA codon-specific tRNA(Ile) that contains the anticodon CAU, in an ATP-dependent manner. Cytidine is converted to lysidine, thus changing the amino acid specificity of the tRNA from methionine to isoleucine.</text>
</comment>
<proteinExistence type="inferred from homology"/>
<dbReference type="HOGENOM" id="CLU_018869_2_0_4"/>
<dbReference type="EC" id="6.3.4.19" evidence="8"/>
<evidence type="ECO:0000313" key="11">
    <source>
        <dbReference type="Proteomes" id="UP000005089"/>
    </source>
</evidence>
<comment type="similarity">
    <text evidence="8">Belongs to the tRNA(Ile)-lysidine synthase family.</text>
</comment>
<dbReference type="SUPFAM" id="SSF56037">
    <property type="entry name" value="PheT/TilS domain"/>
    <property type="match status" value="1"/>
</dbReference>
<dbReference type="CDD" id="cd01992">
    <property type="entry name" value="TilS_N"/>
    <property type="match status" value="1"/>
</dbReference>
<dbReference type="STRING" id="847.BRW83_2155"/>
<dbReference type="GO" id="GO:0005524">
    <property type="term" value="F:ATP binding"/>
    <property type="evidence" value="ECO:0007669"/>
    <property type="project" value="UniProtKB-UniRule"/>
</dbReference>
<keyword evidence="5 8" id="KW-0547">Nucleotide-binding</keyword>
<dbReference type="InterPro" id="IPR011063">
    <property type="entry name" value="TilS/TtcA_N"/>
</dbReference>
<keyword evidence="4 8" id="KW-0819">tRNA processing</keyword>
<comment type="subcellular location">
    <subcellularLocation>
        <location evidence="1 8">Cytoplasm</location>
    </subcellularLocation>
</comment>
<dbReference type="eggNOG" id="COG0037">
    <property type="taxonomic scope" value="Bacteria"/>
</dbReference>
<dbReference type="SUPFAM" id="SSF82829">
    <property type="entry name" value="MesJ substrate recognition domain-like"/>
    <property type="match status" value="1"/>
</dbReference>
<gene>
    <name evidence="8 10" type="primary">tilS</name>
    <name evidence="10" type="ORF">OFBG_00126</name>
</gene>
<evidence type="ECO:0000256" key="3">
    <source>
        <dbReference type="ARBA" id="ARBA00022598"/>
    </source>
</evidence>
<keyword evidence="11" id="KW-1185">Reference proteome</keyword>
<dbReference type="InterPro" id="IPR012795">
    <property type="entry name" value="tRNA_Ile_lys_synt_N"/>
</dbReference>
<dbReference type="Gene3D" id="1.20.59.20">
    <property type="match status" value="1"/>
</dbReference>
<dbReference type="InterPro" id="IPR012094">
    <property type="entry name" value="tRNA_Ile_lys_synt"/>
</dbReference>
<dbReference type="EMBL" id="GG658170">
    <property type="protein sequence ID" value="EEO29098.1"/>
    <property type="molecule type" value="Genomic_DNA"/>
</dbReference>
<dbReference type="Proteomes" id="UP000005089">
    <property type="component" value="Unassembled WGS sequence"/>
</dbReference>
<dbReference type="GO" id="GO:0032267">
    <property type="term" value="F:tRNA(Ile)-lysidine synthase activity"/>
    <property type="evidence" value="ECO:0007669"/>
    <property type="project" value="UniProtKB-EC"/>
</dbReference>
<dbReference type="SUPFAM" id="SSF52402">
    <property type="entry name" value="Adenine nucleotide alpha hydrolases-like"/>
    <property type="match status" value="1"/>
</dbReference>
<sequence>MHNPAVEKEFDRALEAILTRVFRMEDAKASVSFSLKESLKNARIAIAYSGGLDSSVLLHLAHRFAIENDCALFAFHVHHGLNPHADDWLAHCENECIRLGVSFDSQRVQIDPQSGDGIEAEAREKRYRALGEMCRKHDIPLLLTAHHEDDQVETVLLQLMRGTGVAGLSGMEASSHSPELLGDETLFLGRPLLSVSRKELASWLVEAGITHIDDDSNDDVAYTRNAIRHRLVPVLEDLFPGFQKRLFRTAQHAGSARRLLEEVAKKDFEACTSGKNSLNLEQLRLLNRERIDNLLRYWLAASRVRMPSTAWLVQAREQLLEAREDAQIDLILDGYTIRRYRQNISLGRTVESTGNQPHPLEIQWHGENRFRLHQWHGTLYFEESETGFDIDWLQRRKLRIEPYRGSAKLKLAGRPTKTLKALCQDRGIPSWERQFLPLVFFEDDLVYVAGIGISASRLKKNGKCVQIRWERDT</sequence>
<dbReference type="Gene3D" id="3.40.50.620">
    <property type="entry name" value="HUPs"/>
    <property type="match status" value="1"/>
</dbReference>
<evidence type="ECO:0000256" key="5">
    <source>
        <dbReference type="ARBA" id="ARBA00022741"/>
    </source>
</evidence>
<feature type="binding site" evidence="8">
    <location>
        <begin position="49"/>
        <end position="54"/>
    </location>
    <ligand>
        <name>ATP</name>
        <dbReference type="ChEBI" id="CHEBI:30616"/>
    </ligand>
</feature>
<dbReference type="GeneID" id="77135981"/>
<evidence type="ECO:0000256" key="4">
    <source>
        <dbReference type="ARBA" id="ARBA00022694"/>
    </source>
</evidence>
<evidence type="ECO:0000256" key="7">
    <source>
        <dbReference type="ARBA" id="ARBA00048539"/>
    </source>
</evidence>
<dbReference type="HAMAP" id="MF_01161">
    <property type="entry name" value="tRNA_Ile_lys_synt"/>
    <property type="match status" value="1"/>
</dbReference>
<dbReference type="PANTHER" id="PTHR43033:SF1">
    <property type="entry name" value="TRNA(ILE)-LYSIDINE SYNTHASE-RELATED"/>
    <property type="match status" value="1"/>
</dbReference>
<evidence type="ECO:0000256" key="6">
    <source>
        <dbReference type="ARBA" id="ARBA00022840"/>
    </source>
</evidence>
<dbReference type="Pfam" id="PF11734">
    <property type="entry name" value="TilS_C"/>
    <property type="match status" value="1"/>
</dbReference>
<evidence type="ECO:0000256" key="2">
    <source>
        <dbReference type="ARBA" id="ARBA00022490"/>
    </source>
</evidence>
<keyword evidence="3 8" id="KW-0436">Ligase</keyword>
<evidence type="ECO:0000256" key="1">
    <source>
        <dbReference type="ARBA" id="ARBA00004496"/>
    </source>
</evidence>
<dbReference type="Pfam" id="PF09179">
    <property type="entry name" value="TilS"/>
    <property type="match status" value="1"/>
</dbReference>
<evidence type="ECO:0000259" key="9">
    <source>
        <dbReference type="SMART" id="SM00977"/>
    </source>
</evidence>
<reference evidence="10 11" key="1">
    <citation type="submission" date="2009-02" db="EMBL/GenBank/DDBJ databases">
        <title>The Genome Sequence of Oxalobacter formigenes OXCC13.</title>
        <authorList>
            <consortium name="The Broad Institute Genome Sequencing Platform"/>
            <person name="Ward D."/>
            <person name="Young S.K."/>
            <person name="Kodira C.D."/>
            <person name="Zeng Q."/>
            <person name="Koehrsen M."/>
            <person name="Alvarado L."/>
            <person name="Berlin A."/>
            <person name="Borenstein D."/>
            <person name="Chen Z."/>
            <person name="Engels R."/>
            <person name="Freedman E."/>
            <person name="Gellesch M."/>
            <person name="Goldberg J."/>
            <person name="Griggs A."/>
            <person name="Gujja S."/>
            <person name="Heiman D."/>
            <person name="Hepburn T."/>
            <person name="Howarth C."/>
            <person name="Jen D."/>
            <person name="Larson L."/>
            <person name="Lewis B."/>
            <person name="Mehta T."/>
            <person name="Park D."/>
            <person name="Pearson M."/>
            <person name="Roberts A."/>
            <person name="Saif S."/>
            <person name="Shea T."/>
            <person name="Shenoy N."/>
            <person name="Sisk P."/>
            <person name="Stolte C."/>
            <person name="Sykes S."/>
            <person name="Walk T."/>
            <person name="White J."/>
            <person name="Yandava C."/>
            <person name="Allison M.J."/>
            <person name="Lander E."/>
            <person name="Nusbaum C."/>
            <person name="Galagan J."/>
            <person name="Birren B."/>
        </authorList>
    </citation>
    <scope>NUCLEOTIDE SEQUENCE [LARGE SCALE GENOMIC DNA]</scope>
    <source>
        <strain evidence="10 11">OXCC13</strain>
    </source>
</reference>
<accession>C3X7C2</accession>
<name>C3X7C2_OXAFO</name>
<feature type="domain" description="Lysidine-tRNA(Ile) synthetase C-terminal" evidence="9">
    <location>
        <begin position="398"/>
        <end position="469"/>
    </location>
</feature>
<dbReference type="InterPro" id="IPR014729">
    <property type="entry name" value="Rossmann-like_a/b/a_fold"/>
</dbReference>
<dbReference type="InterPro" id="IPR012796">
    <property type="entry name" value="Lysidine-tRNA-synth_C"/>
</dbReference>
<dbReference type="RefSeq" id="WP_005879388.1">
    <property type="nucleotide sequence ID" value="NZ_CP019430.1"/>
</dbReference>
<dbReference type="Pfam" id="PF01171">
    <property type="entry name" value="ATP_bind_3"/>
    <property type="match status" value="1"/>
</dbReference>
<organism evidence="10 11">
    <name type="scientific">Oxalobacter formigenes OXCC13</name>
    <dbReference type="NCBI Taxonomy" id="556269"/>
    <lineage>
        <taxon>Bacteria</taxon>
        <taxon>Pseudomonadati</taxon>
        <taxon>Pseudomonadota</taxon>
        <taxon>Betaproteobacteria</taxon>
        <taxon>Burkholderiales</taxon>
        <taxon>Oxalobacteraceae</taxon>
        <taxon>Oxalobacter</taxon>
    </lineage>
</organism>
<keyword evidence="2 8" id="KW-0963">Cytoplasm</keyword>
<dbReference type="PANTHER" id="PTHR43033">
    <property type="entry name" value="TRNA(ILE)-LYSIDINE SYNTHASE-RELATED"/>
    <property type="match status" value="1"/>
</dbReference>
<evidence type="ECO:0000313" key="10">
    <source>
        <dbReference type="EMBL" id="EEO29098.1"/>
    </source>
</evidence>
<protein>
    <recommendedName>
        <fullName evidence="8">tRNA(Ile)-lysidine synthase</fullName>
        <ecNumber evidence="8">6.3.4.19</ecNumber>
    </recommendedName>
    <alternativeName>
        <fullName evidence="8">tRNA(Ile)-2-lysyl-cytidine synthase</fullName>
    </alternativeName>
    <alternativeName>
        <fullName evidence="8">tRNA(Ile)-lysidine synthetase</fullName>
    </alternativeName>
</protein>
<dbReference type="GO" id="GO:0006400">
    <property type="term" value="P:tRNA modification"/>
    <property type="evidence" value="ECO:0007669"/>
    <property type="project" value="UniProtKB-UniRule"/>
</dbReference>
<evidence type="ECO:0000256" key="8">
    <source>
        <dbReference type="HAMAP-Rule" id="MF_01161"/>
    </source>
</evidence>
<comment type="domain">
    <text evidence="8">The N-terminal region contains the highly conserved SGGXDS motif, predicted to be a P-loop motif involved in ATP binding.</text>
</comment>
<dbReference type="InterPro" id="IPR015262">
    <property type="entry name" value="tRNA_Ile_lys_synt_subst-bd"/>
</dbReference>
<comment type="catalytic activity">
    <reaction evidence="7 8">
        <text>cytidine(34) in tRNA(Ile2) + L-lysine + ATP = lysidine(34) in tRNA(Ile2) + AMP + diphosphate + H(+)</text>
        <dbReference type="Rhea" id="RHEA:43744"/>
        <dbReference type="Rhea" id="RHEA-COMP:10625"/>
        <dbReference type="Rhea" id="RHEA-COMP:10670"/>
        <dbReference type="ChEBI" id="CHEBI:15378"/>
        <dbReference type="ChEBI" id="CHEBI:30616"/>
        <dbReference type="ChEBI" id="CHEBI:32551"/>
        <dbReference type="ChEBI" id="CHEBI:33019"/>
        <dbReference type="ChEBI" id="CHEBI:82748"/>
        <dbReference type="ChEBI" id="CHEBI:83665"/>
        <dbReference type="ChEBI" id="CHEBI:456215"/>
        <dbReference type="EC" id="6.3.4.19"/>
    </reaction>
</comment>
<dbReference type="NCBIfam" id="TIGR02433">
    <property type="entry name" value="lysidine_TilS_C"/>
    <property type="match status" value="1"/>
</dbReference>
<dbReference type="SMART" id="SM00977">
    <property type="entry name" value="TilS_C"/>
    <property type="match status" value="1"/>
</dbReference>
<keyword evidence="6 8" id="KW-0067">ATP-binding</keyword>
<dbReference type="GO" id="GO:0005737">
    <property type="term" value="C:cytoplasm"/>
    <property type="evidence" value="ECO:0007669"/>
    <property type="project" value="UniProtKB-SubCell"/>
</dbReference>
<dbReference type="NCBIfam" id="TIGR02432">
    <property type="entry name" value="lysidine_TilS_N"/>
    <property type="match status" value="1"/>
</dbReference>